<dbReference type="AlphaFoldDB" id="A0A146KFU4"/>
<feature type="non-terminal residue" evidence="2">
    <location>
        <position position="1"/>
    </location>
</feature>
<gene>
    <name evidence="2" type="ORF">TPC1_13051</name>
</gene>
<organism evidence="2">
    <name type="scientific">Trepomonas sp. PC1</name>
    <dbReference type="NCBI Taxonomy" id="1076344"/>
    <lineage>
        <taxon>Eukaryota</taxon>
        <taxon>Metamonada</taxon>
        <taxon>Diplomonadida</taxon>
        <taxon>Hexamitidae</taxon>
        <taxon>Hexamitinae</taxon>
        <taxon>Trepomonas</taxon>
    </lineage>
</organism>
<evidence type="ECO:0000313" key="2">
    <source>
        <dbReference type="EMBL" id="JAP94336.1"/>
    </source>
</evidence>
<feature type="coiled-coil region" evidence="1">
    <location>
        <begin position="458"/>
        <end position="486"/>
    </location>
</feature>
<evidence type="ECO:0000256" key="1">
    <source>
        <dbReference type="SAM" id="Coils"/>
    </source>
</evidence>
<dbReference type="GO" id="GO:0006886">
    <property type="term" value="P:intracellular protein transport"/>
    <property type="evidence" value="ECO:0007669"/>
    <property type="project" value="TreeGrafter"/>
</dbReference>
<dbReference type="Pfam" id="PF03635">
    <property type="entry name" value="Vps35"/>
    <property type="match status" value="1"/>
</dbReference>
<reference evidence="2" key="1">
    <citation type="submission" date="2015-07" db="EMBL/GenBank/DDBJ databases">
        <title>Adaptation to a free-living lifestyle via gene acquisitions in the diplomonad Trepomonas sp. PC1.</title>
        <authorList>
            <person name="Xu F."/>
            <person name="Jerlstrom-Hultqvist J."/>
            <person name="Kolisko M."/>
            <person name="Simpson A.G.B."/>
            <person name="Roger A.J."/>
            <person name="Svard S.G."/>
            <person name="Andersson J.O."/>
        </authorList>
    </citation>
    <scope>NUCLEOTIDE SEQUENCE</scope>
    <source>
        <strain evidence="2">PC1</strain>
    </source>
</reference>
<dbReference type="GO" id="GO:0030906">
    <property type="term" value="C:retromer, cargo-selective complex"/>
    <property type="evidence" value="ECO:0007669"/>
    <property type="project" value="InterPro"/>
</dbReference>
<dbReference type="PANTHER" id="PTHR11099">
    <property type="entry name" value="VACUOLAR SORTING PROTEIN 35"/>
    <property type="match status" value="1"/>
</dbReference>
<keyword evidence="1" id="KW-0175">Coiled coil</keyword>
<dbReference type="GO" id="GO:0042147">
    <property type="term" value="P:retrograde transport, endosome to Golgi"/>
    <property type="evidence" value="ECO:0007669"/>
    <property type="project" value="InterPro"/>
</dbReference>
<dbReference type="InterPro" id="IPR005378">
    <property type="entry name" value="Vps35"/>
</dbReference>
<sequence length="797" mass="91677">FQTKVKAEHLAAMEQKDMQTQWLEAEQAKLSEKMQQYKSEIPNDVTAAKLTQVVTAASQVLDVLRVDILEAVNYEKLWKEATGFIVQNVLPHFKQIVDQKDSDVSSFDVYSTTMQVTTAIPRLYLMGIAVGLVLKDLNKFRNKLKKNPDYAATLEKKRQPSTTKQIRKAMQEILDEVNELCLAIQDPARLIFLREFIFDQVSAHLDLEHEDEYSSVKDIEIGARFMLNNYVEENRMWCRTAFDVGRTKGEVNRRERKREFLHQIVKKGFMDLATFCIHDEDLHHIAYELLDKVRLCGDSVAASNLLFQITKLYRDKKMAKQINKILTPLCAYATGSRSYIDIVKRLQAKNLIDEKVFKHLCVNGMHLARSIVDLAKSDPEELEKIINNNNDESEIQSKQSPWLEIIQQLLQIASKLWPTDLTKIQTALEELVLVIFPAMEGKISEVAKMINPKAGTVVQKTEEEGLEEAEEADEQEEQIINEFAVQKKFEDYIPIPMSQMDQEALVDVIAIPMLGLSNDLMSQYLFLEPVVIMRKYFTISLNVKFCQKVSNALVEQPITKTHEEYVQDRQFYEKQAELITDTMYSIINDSPFEFAQIIPCCHNANYVLLILQQNGSQISAEAKREMAGALFYALIRDGYLNLAYDCLVEIQEAGPFVCCSLYVHMLEYLTKAMKGEYEFDEEITQDQLFDCCRNMIICFENSQKTEQQPGLLKYVIGLLCKVELPEEEKENILKRVKAACVNLIVREQRGVCMEWLSKLYQINGIEEEAKAAHDEAKALQKRFGNELTGKELKMAKE</sequence>
<name>A0A146KFU4_9EUKA</name>
<dbReference type="GO" id="GO:0005829">
    <property type="term" value="C:cytosol"/>
    <property type="evidence" value="ECO:0007669"/>
    <property type="project" value="GOC"/>
</dbReference>
<accession>A0A146KFU4</accession>
<protein>
    <submittedName>
        <fullName evidence="2">Vacuolar protein sorting 35</fullName>
    </submittedName>
</protein>
<dbReference type="EMBL" id="GDID01002270">
    <property type="protein sequence ID" value="JAP94336.1"/>
    <property type="molecule type" value="Transcribed_RNA"/>
</dbReference>
<dbReference type="GO" id="GO:0005770">
    <property type="term" value="C:late endosome"/>
    <property type="evidence" value="ECO:0007669"/>
    <property type="project" value="TreeGrafter"/>
</dbReference>
<proteinExistence type="predicted"/>
<dbReference type="PANTHER" id="PTHR11099:SF0">
    <property type="entry name" value="VACUOLAR PROTEIN SORTING-ASSOCIATED PROTEIN 35"/>
    <property type="match status" value="1"/>
</dbReference>